<dbReference type="Pfam" id="PF04480">
    <property type="entry name" value="DUF559"/>
    <property type="match status" value="1"/>
</dbReference>
<accession>A0ABP8H4J4</accession>
<dbReference type="PANTHER" id="PTHR38590">
    <property type="entry name" value="BLL0828 PROTEIN"/>
    <property type="match status" value="1"/>
</dbReference>
<dbReference type="SUPFAM" id="SSF52980">
    <property type="entry name" value="Restriction endonuclease-like"/>
    <property type="match status" value="1"/>
</dbReference>
<keyword evidence="2" id="KW-0540">Nuclease</keyword>
<comment type="caution">
    <text evidence="2">The sequence shown here is derived from an EMBL/GenBank/DDBJ whole genome shotgun (WGS) entry which is preliminary data.</text>
</comment>
<dbReference type="InterPro" id="IPR047216">
    <property type="entry name" value="Endonuclease_DUF559_bact"/>
</dbReference>
<dbReference type="Gene3D" id="3.40.960.10">
    <property type="entry name" value="VSR Endonuclease"/>
    <property type="match status" value="1"/>
</dbReference>
<evidence type="ECO:0000313" key="2">
    <source>
        <dbReference type="EMBL" id="GAA4333957.1"/>
    </source>
</evidence>
<dbReference type="CDD" id="cd01038">
    <property type="entry name" value="Endonuclease_DUF559"/>
    <property type="match status" value="1"/>
</dbReference>
<protein>
    <submittedName>
        <fullName evidence="2">Endonuclease domain-containing protein</fullName>
    </submittedName>
</protein>
<proteinExistence type="predicted"/>
<dbReference type="InterPro" id="IPR007569">
    <property type="entry name" value="DUF559"/>
</dbReference>
<evidence type="ECO:0000259" key="1">
    <source>
        <dbReference type="Pfam" id="PF04480"/>
    </source>
</evidence>
<dbReference type="PANTHER" id="PTHR38590:SF1">
    <property type="entry name" value="BLL0828 PROTEIN"/>
    <property type="match status" value="1"/>
</dbReference>
<dbReference type="InterPro" id="IPR011335">
    <property type="entry name" value="Restrct_endonuc-II-like"/>
</dbReference>
<evidence type="ECO:0000313" key="3">
    <source>
        <dbReference type="Proteomes" id="UP001501725"/>
    </source>
</evidence>
<dbReference type="Proteomes" id="UP001501725">
    <property type="component" value="Unassembled WGS sequence"/>
</dbReference>
<dbReference type="GO" id="GO:0004519">
    <property type="term" value="F:endonuclease activity"/>
    <property type="evidence" value="ECO:0007669"/>
    <property type="project" value="UniProtKB-KW"/>
</dbReference>
<dbReference type="EMBL" id="BAABGY010000008">
    <property type="protein sequence ID" value="GAA4333957.1"/>
    <property type="molecule type" value="Genomic_DNA"/>
</dbReference>
<name>A0ABP8H4J4_9BACT</name>
<keyword evidence="2" id="KW-0378">Hydrolase</keyword>
<keyword evidence="3" id="KW-1185">Reference proteome</keyword>
<keyword evidence="2" id="KW-0255">Endonuclease</keyword>
<feature type="domain" description="DUF559" evidence="1">
    <location>
        <begin position="28"/>
        <end position="133"/>
    </location>
</feature>
<gene>
    <name evidence="2" type="ORF">GCM10023184_27600</name>
</gene>
<reference evidence="3" key="1">
    <citation type="journal article" date="2019" name="Int. J. Syst. Evol. Microbiol.">
        <title>The Global Catalogue of Microorganisms (GCM) 10K type strain sequencing project: providing services to taxonomists for standard genome sequencing and annotation.</title>
        <authorList>
            <consortium name="The Broad Institute Genomics Platform"/>
            <consortium name="The Broad Institute Genome Sequencing Center for Infectious Disease"/>
            <person name="Wu L."/>
            <person name="Ma J."/>
        </authorList>
    </citation>
    <scope>NUCLEOTIDE SEQUENCE [LARGE SCALE GENOMIC DNA]</scope>
    <source>
        <strain evidence="3">JCM 17919</strain>
    </source>
</reference>
<dbReference type="RefSeq" id="WP_345256345.1">
    <property type="nucleotide sequence ID" value="NZ_BAABGY010000008.1"/>
</dbReference>
<sequence>MKPEHPDRSYNRFGYQWADPRLYARLKERARQQLLFPTPAETLLWNELKGAQLEGWRFRRQHIIKVYIADFVCLPKNLVVEVDGLVHQLPEIQISDAERTVDLNSLGFTVIRFRNEEVEQDLPGVLARIRQKLKELPGIEKRRIND</sequence>
<organism evidence="2 3">
    <name type="scientific">Flaviaesturariibacter amylovorans</name>
    <dbReference type="NCBI Taxonomy" id="1084520"/>
    <lineage>
        <taxon>Bacteria</taxon>
        <taxon>Pseudomonadati</taxon>
        <taxon>Bacteroidota</taxon>
        <taxon>Chitinophagia</taxon>
        <taxon>Chitinophagales</taxon>
        <taxon>Chitinophagaceae</taxon>
        <taxon>Flaviaestuariibacter</taxon>
    </lineage>
</organism>